<evidence type="ECO:0000313" key="2">
    <source>
        <dbReference type="Proteomes" id="UP000515947"/>
    </source>
</evidence>
<organism evidence="1 2">
    <name type="scientific">Nocardioides mesophilus</name>
    <dbReference type="NCBI Taxonomy" id="433659"/>
    <lineage>
        <taxon>Bacteria</taxon>
        <taxon>Bacillati</taxon>
        <taxon>Actinomycetota</taxon>
        <taxon>Actinomycetes</taxon>
        <taxon>Propionibacteriales</taxon>
        <taxon>Nocardioidaceae</taxon>
        <taxon>Nocardioides</taxon>
    </lineage>
</organism>
<keyword evidence="2" id="KW-1185">Reference proteome</keyword>
<dbReference type="KEGG" id="nmes:H9L09_03230"/>
<dbReference type="AlphaFoldDB" id="A0A7G9RCZ9"/>
<evidence type="ECO:0008006" key="3">
    <source>
        <dbReference type="Google" id="ProtNLM"/>
    </source>
</evidence>
<proteinExistence type="predicted"/>
<evidence type="ECO:0000313" key="1">
    <source>
        <dbReference type="EMBL" id="QNN53474.1"/>
    </source>
</evidence>
<dbReference type="RefSeq" id="WP_187579316.1">
    <property type="nucleotide sequence ID" value="NZ_CP060713.1"/>
</dbReference>
<gene>
    <name evidence="1" type="ORF">H9L09_03230</name>
</gene>
<dbReference type="EMBL" id="CP060713">
    <property type="protein sequence ID" value="QNN53474.1"/>
    <property type="molecule type" value="Genomic_DNA"/>
</dbReference>
<sequence length="166" mass="18507">MSNKIGMALEELHRSENDLAGALLRMSDRHKVDHEVFYLGRDLAAWSHLHIRELAAAGKDYGVDLDAEPDATADDEPGLLASLRQKGSELSGREHDLGVLLLRDLREIHRMAAGVSLDWEVLAQSAQALKDIELLELAERCHPQTLRQLRWANAKLKESAAQVMVT</sequence>
<name>A0A7G9RCZ9_9ACTN</name>
<reference evidence="1 2" key="1">
    <citation type="submission" date="2020-08" db="EMBL/GenBank/DDBJ databases">
        <title>Genome sequence of Nocardioides mesophilus KACC 16243T.</title>
        <authorList>
            <person name="Hyun D.-W."/>
            <person name="Bae J.-W."/>
        </authorList>
    </citation>
    <scope>NUCLEOTIDE SEQUENCE [LARGE SCALE GENOMIC DNA]</scope>
    <source>
        <strain evidence="1 2">KACC 16243</strain>
    </source>
</reference>
<dbReference type="Proteomes" id="UP000515947">
    <property type="component" value="Chromosome"/>
</dbReference>
<protein>
    <recommendedName>
        <fullName evidence="3">DUF892 family protein</fullName>
    </recommendedName>
</protein>
<accession>A0A7G9RCZ9</accession>